<dbReference type="SMART" id="SM01134">
    <property type="entry name" value="DeoRC"/>
    <property type="match status" value="1"/>
</dbReference>
<evidence type="ECO:0000256" key="1">
    <source>
        <dbReference type="ARBA" id="ARBA00022491"/>
    </source>
</evidence>
<reference evidence="7" key="1">
    <citation type="journal article" date="2019" name="Int. J. Syst. Evol. Microbiol.">
        <title>The Global Catalogue of Microorganisms (GCM) 10K type strain sequencing project: providing services to taxonomists for standard genome sequencing and annotation.</title>
        <authorList>
            <consortium name="The Broad Institute Genomics Platform"/>
            <consortium name="The Broad Institute Genome Sequencing Center for Infectious Disease"/>
            <person name="Wu L."/>
            <person name="Ma J."/>
        </authorList>
    </citation>
    <scope>NUCLEOTIDE SEQUENCE [LARGE SCALE GENOMIC DNA]</scope>
    <source>
        <strain evidence="7">CCUG 60524</strain>
    </source>
</reference>
<dbReference type="Pfam" id="PF08220">
    <property type="entry name" value="HTH_DeoR"/>
    <property type="match status" value="1"/>
</dbReference>
<dbReference type="GO" id="GO:0003677">
    <property type="term" value="F:DNA binding"/>
    <property type="evidence" value="ECO:0007669"/>
    <property type="project" value="UniProtKB-KW"/>
</dbReference>
<organism evidence="6 7">
    <name type="scientific">Tropicimonas aquimaris</name>
    <dbReference type="NCBI Taxonomy" id="914152"/>
    <lineage>
        <taxon>Bacteria</taxon>
        <taxon>Pseudomonadati</taxon>
        <taxon>Pseudomonadota</taxon>
        <taxon>Alphaproteobacteria</taxon>
        <taxon>Rhodobacterales</taxon>
        <taxon>Roseobacteraceae</taxon>
        <taxon>Tropicimonas</taxon>
    </lineage>
</organism>
<dbReference type="RefSeq" id="WP_386074876.1">
    <property type="nucleotide sequence ID" value="NZ_JBHTJT010000021.1"/>
</dbReference>
<evidence type="ECO:0000256" key="4">
    <source>
        <dbReference type="ARBA" id="ARBA00023163"/>
    </source>
</evidence>
<proteinExistence type="predicted"/>
<dbReference type="PANTHER" id="PTHR30363">
    <property type="entry name" value="HTH-TYPE TRANSCRIPTIONAL REGULATOR SRLR-RELATED"/>
    <property type="match status" value="1"/>
</dbReference>
<keyword evidence="7" id="KW-1185">Reference proteome</keyword>
<evidence type="ECO:0000259" key="5">
    <source>
        <dbReference type="PROSITE" id="PS51000"/>
    </source>
</evidence>
<dbReference type="Gene3D" id="1.10.10.10">
    <property type="entry name" value="Winged helix-like DNA-binding domain superfamily/Winged helix DNA-binding domain"/>
    <property type="match status" value="1"/>
</dbReference>
<dbReference type="PROSITE" id="PS00894">
    <property type="entry name" value="HTH_DEOR_1"/>
    <property type="match status" value="1"/>
</dbReference>
<comment type="caution">
    <text evidence="6">The sequence shown here is derived from an EMBL/GenBank/DDBJ whole genome shotgun (WGS) entry which is preliminary data.</text>
</comment>
<dbReference type="SUPFAM" id="SSF100950">
    <property type="entry name" value="NagB/RpiA/CoA transferase-like"/>
    <property type="match status" value="1"/>
</dbReference>
<keyword evidence="4" id="KW-0804">Transcription</keyword>
<dbReference type="Proteomes" id="UP001597108">
    <property type="component" value="Unassembled WGS sequence"/>
</dbReference>
<dbReference type="SUPFAM" id="SSF46785">
    <property type="entry name" value="Winged helix' DNA-binding domain"/>
    <property type="match status" value="1"/>
</dbReference>
<dbReference type="EMBL" id="JBHTJT010000021">
    <property type="protein sequence ID" value="MFD0980462.1"/>
    <property type="molecule type" value="Genomic_DNA"/>
</dbReference>
<dbReference type="InterPro" id="IPR001034">
    <property type="entry name" value="DeoR_HTH"/>
</dbReference>
<sequence>MTTGSAERHGNAVPLRLKKSERRRQILLELKLQPHVRNGDLAERFGVSSETIRRDFDALSGEGLIHRATGGAYAPAHGHHPSLDERSAAHVAERDKIGRRAAALVADGETLMVDSGSTTIAFARALAILGTRCTVLTNSIPVAMTLATGEGISIRLCPGDYLPAESALVGTDTLDFIGRFNVDRCFIGASGISAEGPSEAVQGFAAVKRRMLQRAARRHLLIGSAKFGRKGLAHVADFADLDCIVVDRAPEGELAAALAFSGTDILVAQ</sequence>
<dbReference type="InterPro" id="IPR018356">
    <property type="entry name" value="Tscrpt_reg_HTH_DeoR_CS"/>
</dbReference>
<protein>
    <submittedName>
        <fullName evidence="6">DeoR/GlpR family DNA-binding transcription regulator</fullName>
    </submittedName>
</protein>
<dbReference type="PRINTS" id="PR00037">
    <property type="entry name" value="HTHLACR"/>
</dbReference>
<dbReference type="InterPro" id="IPR050313">
    <property type="entry name" value="Carb_Metab_HTH_regulators"/>
</dbReference>
<dbReference type="InterPro" id="IPR036390">
    <property type="entry name" value="WH_DNA-bd_sf"/>
</dbReference>
<dbReference type="InterPro" id="IPR036388">
    <property type="entry name" value="WH-like_DNA-bd_sf"/>
</dbReference>
<evidence type="ECO:0000313" key="6">
    <source>
        <dbReference type="EMBL" id="MFD0980462.1"/>
    </source>
</evidence>
<dbReference type="SMART" id="SM00420">
    <property type="entry name" value="HTH_DEOR"/>
    <property type="match status" value="1"/>
</dbReference>
<dbReference type="InterPro" id="IPR037171">
    <property type="entry name" value="NagB/RpiA_transferase-like"/>
</dbReference>
<keyword evidence="3 6" id="KW-0238">DNA-binding</keyword>
<dbReference type="Gene3D" id="3.40.50.1360">
    <property type="match status" value="1"/>
</dbReference>
<dbReference type="Pfam" id="PF00455">
    <property type="entry name" value="DeoRC"/>
    <property type="match status" value="1"/>
</dbReference>
<feature type="domain" description="HTH deoR-type" evidence="5">
    <location>
        <begin position="19"/>
        <end position="74"/>
    </location>
</feature>
<dbReference type="PANTHER" id="PTHR30363:SF4">
    <property type="entry name" value="GLYCEROL-3-PHOSPHATE REGULON REPRESSOR"/>
    <property type="match status" value="1"/>
</dbReference>
<dbReference type="PROSITE" id="PS51000">
    <property type="entry name" value="HTH_DEOR_2"/>
    <property type="match status" value="1"/>
</dbReference>
<keyword evidence="2" id="KW-0805">Transcription regulation</keyword>
<accession>A0ABW3IS98</accession>
<evidence type="ECO:0000313" key="7">
    <source>
        <dbReference type="Proteomes" id="UP001597108"/>
    </source>
</evidence>
<name>A0ABW3IS98_9RHOB</name>
<evidence type="ECO:0000256" key="2">
    <source>
        <dbReference type="ARBA" id="ARBA00023015"/>
    </source>
</evidence>
<keyword evidence="1" id="KW-0678">Repressor</keyword>
<gene>
    <name evidence="6" type="ORF">ACFQ2S_12455</name>
</gene>
<evidence type="ECO:0000256" key="3">
    <source>
        <dbReference type="ARBA" id="ARBA00023125"/>
    </source>
</evidence>
<dbReference type="InterPro" id="IPR014036">
    <property type="entry name" value="DeoR-like_C"/>
</dbReference>